<feature type="transmembrane region" description="Helical" evidence="5">
    <location>
        <begin position="98"/>
        <end position="118"/>
    </location>
</feature>
<proteinExistence type="predicted"/>
<feature type="transmembrane region" description="Helical" evidence="5">
    <location>
        <begin position="187"/>
        <end position="208"/>
    </location>
</feature>
<organism evidence="7 8">
    <name type="scientific">Mugilogobius chulae</name>
    <name type="common">yellowstripe goby</name>
    <dbReference type="NCBI Taxonomy" id="88201"/>
    <lineage>
        <taxon>Eukaryota</taxon>
        <taxon>Metazoa</taxon>
        <taxon>Chordata</taxon>
        <taxon>Craniata</taxon>
        <taxon>Vertebrata</taxon>
        <taxon>Euteleostomi</taxon>
        <taxon>Actinopterygii</taxon>
        <taxon>Neopterygii</taxon>
        <taxon>Teleostei</taxon>
        <taxon>Neoteleostei</taxon>
        <taxon>Acanthomorphata</taxon>
        <taxon>Gobiaria</taxon>
        <taxon>Gobiiformes</taxon>
        <taxon>Gobioidei</taxon>
        <taxon>Gobiidae</taxon>
        <taxon>Gobionellinae</taxon>
        <taxon>Mugilogobius</taxon>
    </lineage>
</organism>
<reference evidence="8" key="1">
    <citation type="submission" date="2024-04" db="EMBL/GenBank/DDBJ databases">
        <title>Salinicola lusitanus LLJ914,a marine bacterium isolated from the Okinawa Trough.</title>
        <authorList>
            <person name="Li J."/>
        </authorList>
    </citation>
    <scope>NUCLEOTIDE SEQUENCE [LARGE SCALE GENOMIC DNA]</scope>
</reference>
<evidence type="ECO:0000313" key="7">
    <source>
        <dbReference type="EMBL" id="KAK7933494.1"/>
    </source>
</evidence>
<dbReference type="Proteomes" id="UP001460270">
    <property type="component" value="Unassembled WGS sequence"/>
</dbReference>
<dbReference type="AlphaFoldDB" id="A0AAW0PQY7"/>
<evidence type="ECO:0000256" key="2">
    <source>
        <dbReference type="ARBA" id="ARBA00022692"/>
    </source>
</evidence>
<evidence type="ECO:0000256" key="5">
    <source>
        <dbReference type="SAM" id="Phobius"/>
    </source>
</evidence>
<dbReference type="PANTHER" id="PTHR11863">
    <property type="entry name" value="STEROL DESATURASE"/>
    <property type="match status" value="1"/>
</dbReference>
<accession>A0AAW0PQY7</accession>
<comment type="subcellular location">
    <subcellularLocation>
        <location evidence="1">Membrane</location>
    </subcellularLocation>
</comment>
<dbReference type="Pfam" id="PF04116">
    <property type="entry name" value="FA_hydroxylase"/>
    <property type="match status" value="1"/>
</dbReference>
<feature type="domain" description="Fatty acid hydroxylase" evidence="6">
    <location>
        <begin position="194"/>
        <end position="330"/>
    </location>
</feature>
<comment type="caution">
    <text evidence="7">The sequence shown here is derived from an EMBL/GenBank/DDBJ whole genome shotgun (WGS) entry which is preliminary data.</text>
</comment>
<evidence type="ECO:0000259" key="6">
    <source>
        <dbReference type="Pfam" id="PF04116"/>
    </source>
</evidence>
<dbReference type="GO" id="GO:0016491">
    <property type="term" value="F:oxidoreductase activity"/>
    <property type="evidence" value="ECO:0007669"/>
    <property type="project" value="InterPro"/>
</dbReference>
<dbReference type="EMBL" id="JBBPFD010000003">
    <property type="protein sequence ID" value="KAK7933494.1"/>
    <property type="molecule type" value="Genomic_DNA"/>
</dbReference>
<dbReference type="GO" id="GO:0008610">
    <property type="term" value="P:lipid biosynthetic process"/>
    <property type="evidence" value="ECO:0007669"/>
    <property type="project" value="InterPro"/>
</dbReference>
<keyword evidence="2 5" id="KW-0812">Transmembrane</keyword>
<evidence type="ECO:0000256" key="4">
    <source>
        <dbReference type="ARBA" id="ARBA00023136"/>
    </source>
</evidence>
<keyword evidence="4 5" id="KW-0472">Membrane</keyword>
<gene>
    <name evidence="7" type="ORF">WMY93_004390</name>
</gene>
<feature type="transmembrane region" description="Helical" evidence="5">
    <location>
        <begin position="157"/>
        <end position="175"/>
    </location>
</feature>
<dbReference type="GO" id="GO:0005506">
    <property type="term" value="F:iron ion binding"/>
    <property type="evidence" value="ECO:0007669"/>
    <property type="project" value="InterPro"/>
</dbReference>
<evidence type="ECO:0000256" key="1">
    <source>
        <dbReference type="ARBA" id="ARBA00004370"/>
    </source>
</evidence>
<keyword evidence="3 5" id="KW-1133">Transmembrane helix</keyword>
<keyword evidence="8" id="KW-1185">Reference proteome</keyword>
<evidence type="ECO:0000256" key="3">
    <source>
        <dbReference type="ARBA" id="ARBA00022989"/>
    </source>
</evidence>
<evidence type="ECO:0000313" key="8">
    <source>
        <dbReference type="Proteomes" id="UP001460270"/>
    </source>
</evidence>
<dbReference type="InterPro" id="IPR006694">
    <property type="entry name" value="Fatty_acid_hydroxylase"/>
</dbReference>
<dbReference type="GO" id="GO:0016020">
    <property type="term" value="C:membrane"/>
    <property type="evidence" value="ECO:0007669"/>
    <property type="project" value="UniProtKB-SubCell"/>
</dbReference>
<protein>
    <recommendedName>
        <fullName evidence="6">Fatty acid hydroxylase domain-containing protein</fullName>
    </recommendedName>
</protein>
<dbReference type="InterPro" id="IPR050307">
    <property type="entry name" value="Sterol_Desaturase_Related"/>
</dbReference>
<name>A0AAW0PQY7_9GOBI</name>
<sequence>MLLRIISSVLLKSPRFPRASVTSRGGTPYLMTGFNEHERSSRGWLSQIRVGLSAQIQTRKALHHLHCRTFCSESEACSASPGLWDSVRADQEEILKSPYLPACFAFLTHVVFCVPFFFMDMLSYVCPQIRSRRIAPDSAQVPAPSPRLWMECLGRLTLRYVTVVLPAVVMLQCILKSPVLPERAPSWYCLCGEVLACLLLFDTFFFAYHVSVHKFSWLYRNVHQEHHQQNRALFALAAQDGSSVELLSLLLLALMCTWLVGCHPLSEATFHLLNTWLAVEDHCGYDLPMGLHRFFSKWGLGGALFHQTHHTKPNWNYAPYFTHWDLLFGTYRE</sequence>